<evidence type="ECO:0000259" key="7">
    <source>
        <dbReference type="PROSITE" id="PS50076"/>
    </source>
</evidence>
<keyword evidence="9" id="KW-0346">Stress response</keyword>
<dbReference type="SUPFAM" id="SSF46565">
    <property type="entry name" value="Chaperone J-domain"/>
    <property type="match status" value="1"/>
</dbReference>
<feature type="domain" description="DPH-type MB" evidence="8">
    <location>
        <begin position="88"/>
        <end position="169"/>
    </location>
</feature>
<dbReference type="EMBL" id="BKCP01009626">
    <property type="protein sequence ID" value="GER51403.1"/>
    <property type="molecule type" value="Genomic_DNA"/>
</dbReference>
<dbReference type="PROSITE" id="PS51074">
    <property type="entry name" value="DPH_MB"/>
    <property type="match status" value="1"/>
</dbReference>
<keyword evidence="10" id="KW-1185">Reference proteome</keyword>
<evidence type="ECO:0000256" key="3">
    <source>
        <dbReference type="ARBA" id="ARBA00006169"/>
    </source>
</evidence>
<dbReference type="Proteomes" id="UP000325081">
    <property type="component" value="Unassembled WGS sequence"/>
</dbReference>
<dbReference type="InterPro" id="IPR036671">
    <property type="entry name" value="DPH_MB_sf"/>
</dbReference>
<sequence>MVLSNTLVCKTHYEVIGVKEDASQEEIRKIYRTALLNSHPDKMQKSSEPHERNNHFLDVQKAWEVLSNPESRALYDNELRKSRLDFVNADDVSLNDMVVEDIGGCFELLYNCRCGDFFSIDSSELEEMGYPFTNNGGDEASLLLANSSLPASVILPCGSCSLKIRLIIDDDVKLMTNLS</sequence>
<dbReference type="InterPro" id="IPR044248">
    <property type="entry name" value="DPH3/4-like"/>
</dbReference>
<dbReference type="SMART" id="SM00271">
    <property type="entry name" value="DnaJ"/>
    <property type="match status" value="1"/>
</dbReference>
<dbReference type="InterPro" id="IPR007872">
    <property type="entry name" value="DPH_MB_dom"/>
</dbReference>
<gene>
    <name evidence="9" type="ORF">STAS_28781</name>
</gene>
<dbReference type="InterPro" id="IPR036869">
    <property type="entry name" value="J_dom_sf"/>
</dbReference>
<dbReference type="SUPFAM" id="SSF144217">
    <property type="entry name" value="CSL zinc finger"/>
    <property type="match status" value="1"/>
</dbReference>
<comment type="similarity">
    <text evidence="3">Belongs to the DPH4 family.</text>
</comment>
<accession>A0A5A7R119</accession>
<keyword evidence="6" id="KW-0539">Nucleus</keyword>
<evidence type="ECO:0000256" key="5">
    <source>
        <dbReference type="ARBA" id="ARBA00023004"/>
    </source>
</evidence>
<evidence type="ECO:0000256" key="1">
    <source>
        <dbReference type="ARBA" id="ARBA00004123"/>
    </source>
</evidence>
<dbReference type="PROSITE" id="PS50076">
    <property type="entry name" value="DNAJ_2"/>
    <property type="match status" value="1"/>
</dbReference>
<feature type="domain" description="J" evidence="7">
    <location>
        <begin position="11"/>
        <end position="79"/>
    </location>
</feature>
<comment type="caution">
    <text evidence="9">The sequence shown here is derived from an EMBL/GenBank/DDBJ whole genome shotgun (WGS) entry which is preliminary data.</text>
</comment>
<evidence type="ECO:0000313" key="9">
    <source>
        <dbReference type="EMBL" id="GER51403.1"/>
    </source>
</evidence>
<dbReference type="GO" id="GO:0005829">
    <property type="term" value="C:cytosol"/>
    <property type="evidence" value="ECO:0007669"/>
    <property type="project" value="TreeGrafter"/>
</dbReference>
<evidence type="ECO:0000256" key="2">
    <source>
        <dbReference type="ARBA" id="ARBA00004496"/>
    </source>
</evidence>
<evidence type="ECO:0000313" key="10">
    <source>
        <dbReference type="Proteomes" id="UP000325081"/>
    </source>
</evidence>
<keyword evidence="5" id="KW-0408">Iron</keyword>
<dbReference type="Pfam" id="PF00226">
    <property type="entry name" value="DnaJ"/>
    <property type="match status" value="1"/>
</dbReference>
<dbReference type="PANTHER" id="PTHR21454:SF47">
    <property type="entry name" value="DNAJ HEAT SHOCK N-TERMINAL DOMAIN-CONTAINING PROTEIN"/>
    <property type="match status" value="1"/>
</dbReference>
<keyword evidence="4" id="KW-0479">Metal-binding</keyword>
<dbReference type="Gene3D" id="1.10.287.110">
    <property type="entry name" value="DnaJ domain"/>
    <property type="match status" value="1"/>
</dbReference>
<evidence type="ECO:0000259" key="8">
    <source>
        <dbReference type="PROSITE" id="PS51074"/>
    </source>
</evidence>
<dbReference type="Pfam" id="PF05207">
    <property type="entry name" value="Zn_ribbon_CSL"/>
    <property type="match status" value="1"/>
</dbReference>
<dbReference type="CDD" id="cd06257">
    <property type="entry name" value="DnaJ"/>
    <property type="match status" value="1"/>
</dbReference>
<protein>
    <submittedName>
        <fullName evidence="9">DNAJ heat shock N-terminal domain-containing protein</fullName>
    </submittedName>
</protein>
<comment type="subcellular location">
    <subcellularLocation>
        <location evidence="2">Cytoplasm</location>
    </subcellularLocation>
    <subcellularLocation>
        <location evidence="1">Nucleus</location>
    </subcellularLocation>
</comment>
<name>A0A5A7R119_STRAF</name>
<dbReference type="GO" id="GO:0005634">
    <property type="term" value="C:nucleus"/>
    <property type="evidence" value="ECO:0007669"/>
    <property type="project" value="UniProtKB-SubCell"/>
</dbReference>
<evidence type="ECO:0000256" key="4">
    <source>
        <dbReference type="ARBA" id="ARBA00022723"/>
    </source>
</evidence>
<dbReference type="PRINTS" id="PR00625">
    <property type="entry name" value="JDOMAIN"/>
</dbReference>
<proteinExistence type="inferred from homology"/>
<evidence type="ECO:0000256" key="6">
    <source>
        <dbReference type="ARBA" id="ARBA00023242"/>
    </source>
</evidence>
<dbReference type="GO" id="GO:0017183">
    <property type="term" value="P:protein histidyl modification to diphthamide"/>
    <property type="evidence" value="ECO:0007669"/>
    <property type="project" value="InterPro"/>
</dbReference>
<dbReference type="AlphaFoldDB" id="A0A5A7R119"/>
<dbReference type="OrthoDB" id="66964at2759"/>
<organism evidence="9 10">
    <name type="scientific">Striga asiatica</name>
    <name type="common">Asiatic witchweed</name>
    <name type="synonym">Buchnera asiatica</name>
    <dbReference type="NCBI Taxonomy" id="4170"/>
    <lineage>
        <taxon>Eukaryota</taxon>
        <taxon>Viridiplantae</taxon>
        <taxon>Streptophyta</taxon>
        <taxon>Embryophyta</taxon>
        <taxon>Tracheophyta</taxon>
        <taxon>Spermatophyta</taxon>
        <taxon>Magnoliopsida</taxon>
        <taxon>eudicotyledons</taxon>
        <taxon>Gunneridae</taxon>
        <taxon>Pentapetalae</taxon>
        <taxon>asterids</taxon>
        <taxon>lamiids</taxon>
        <taxon>Lamiales</taxon>
        <taxon>Orobanchaceae</taxon>
        <taxon>Buchnereae</taxon>
        <taxon>Striga</taxon>
    </lineage>
</organism>
<dbReference type="GO" id="GO:0046872">
    <property type="term" value="F:metal ion binding"/>
    <property type="evidence" value="ECO:0007669"/>
    <property type="project" value="UniProtKB-KW"/>
</dbReference>
<dbReference type="InterPro" id="IPR001623">
    <property type="entry name" value="DnaJ_domain"/>
</dbReference>
<reference evidence="10" key="1">
    <citation type="journal article" date="2019" name="Curr. Biol.">
        <title>Genome Sequence of Striga asiatica Provides Insight into the Evolution of Plant Parasitism.</title>
        <authorList>
            <person name="Yoshida S."/>
            <person name="Kim S."/>
            <person name="Wafula E.K."/>
            <person name="Tanskanen J."/>
            <person name="Kim Y.M."/>
            <person name="Honaas L."/>
            <person name="Yang Z."/>
            <person name="Spallek T."/>
            <person name="Conn C.E."/>
            <person name="Ichihashi Y."/>
            <person name="Cheong K."/>
            <person name="Cui S."/>
            <person name="Der J.P."/>
            <person name="Gundlach H."/>
            <person name="Jiao Y."/>
            <person name="Hori C."/>
            <person name="Ishida J.K."/>
            <person name="Kasahara H."/>
            <person name="Kiba T."/>
            <person name="Kim M.S."/>
            <person name="Koo N."/>
            <person name="Laohavisit A."/>
            <person name="Lee Y.H."/>
            <person name="Lumba S."/>
            <person name="McCourt P."/>
            <person name="Mortimer J.C."/>
            <person name="Mutuku J.M."/>
            <person name="Nomura T."/>
            <person name="Sasaki-Sekimoto Y."/>
            <person name="Seto Y."/>
            <person name="Wang Y."/>
            <person name="Wakatake T."/>
            <person name="Sakakibara H."/>
            <person name="Demura T."/>
            <person name="Yamaguchi S."/>
            <person name="Yoneyama K."/>
            <person name="Manabe R.I."/>
            <person name="Nelson D.C."/>
            <person name="Schulman A.H."/>
            <person name="Timko M.P."/>
            <person name="dePamphilis C.W."/>
            <person name="Choi D."/>
            <person name="Shirasu K."/>
        </authorList>
    </citation>
    <scope>NUCLEOTIDE SEQUENCE [LARGE SCALE GENOMIC DNA]</scope>
    <source>
        <strain evidence="10">cv. UVA1</strain>
    </source>
</reference>
<dbReference type="Gene3D" id="3.10.660.10">
    <property type="entry name" value="DPH Zinc finger"/>
    <property type="match status" value="1"/>
</dbReference>
<dbReference type="PANTHER" id="PTHR21454">
    <property type="entry name" value="DPH3 HOMOLOG-RELATED"/>
    <property type="match status" value="1"/>
</dbReference>